<proteinExistence type="predicted"/>
<gene>
    <name evidence="1" type="ORF">L910_1892</name>
</gene>
<dbReference type="PATRIC" id="fig|1336752.4.peg.3741"/>
<dbReference type="EMBL" id="ASXS01000018">
    <property type="protein sequence ID" value="EPP20586.1"/>
    <property type="molecule type" value="Genomic_DNA"/>
</dbReference>
<name>S7J9J5_VIBFL</name>
<protein>
    <submittedName>
        <fullName evidence="1">Uncharacterized protein</fullName>
    </submittedName>
</protein>
<dbReference type="AlphaFoldDB" id="S7J9J5"/>
<evidence type="ECO:0000313" key="1">
    <source>
        <dbReference type="EMBL" id="EPP20586.1"/>
    </source>
</evidence>
<sequence>MMNTFGLLNEISLLIELNKAHEIAYSSYLKKIQMEDDKVYVEFIRKWGWQD</sequence>
<reference evidence="1 2" key="1">
    <citation type="journal article" date="2013" name="Gut Pathog.">
        <title>Evidence of a new metabolic capacity in an emerging diarrheal pathogen: lessons from the draft genomes of Vibrio fluvialis strains PG41 and I21563.</title>
        <authorList>
            <person name="Khatri I."/>
            <person name="Mahajan S."/>
            <person name="Dureja C."/>
            <person name="Subramanian S."/>
            <person name="Raychaudhuri S."/>
        </authorList>
    </citation>
    <scope>NUCLEOTIDE SEQUENCE [LARGE SCALE GENOMIC DNA]</scope>
    <source>
        <strain evidence="1 2">PG41</strain>
    </source>
</reference>
<evidence type="ECO:0000313" key="2">
    <source>
        <dbReference type="Proteomes" id="UP000014854"/>
    </source>
</evidence>
<accession>S7J9J5</accession>
<dbReference type="Proteomes" id="UP000014854">
    <property type="component" value="Unassembled WGS sequence"/>
</dbReference>
<organism evidence="1 2">
    <name type="scientific">Vibrio fluvialis PG41</name>
    <dbReference type="NCBI Taxonomy" id="1336752"/>
    <lineage>
        <taxon>Bacteria</taxon>
        <taxon>Pseudomonadati</taxon>
        <taxon>Pseudomonadota</taxon>
        <taxon>Gammaproteobacteria</taxon>
        <taxon>Vibrionales</taxon>
        <taxon>Vibrionaceae</taxon>
        <taxon>Vibrio</taxon>
    </lineage>
</organism>
<comment type="caution">
    <text evidence="1">The sequence shown here is derived from an EMBL/GenBank/DDBJ whole genome shotgun (WGS) entry which is preliminary data.</text>
</comment>